<dbReference type="InterPro" id="IPR057670">
    <property type="entry name" value="SH3_retrovirus"/>
</dbReference>
<evidence type="ECO:0000256" key="9">
    <source>
        <dbReference type="ARBA" id="ARBA00022840"/>
    </source>
</evidence>
<evidence type="ECO:0000256" key="16">
    <source>
        <dbReference type="ARBA" id="ARBA00023268"/>
    </source>
</evidence>
<dbReference type="GO" id="GO:0015074">
    <property type="term" value="P:DNA integration"/>
    <property type="evidence" value="ECO:0007669"/>
    <property type="project" value="UniProtKB-KW"/>
</dbReference>
<evidence type="ECO:0000256" key="12">
    <source>
        <dbReference type="ARBA" id="ARBA00022918"/>
    </source>
</evidence>
<keyword evidence="13" id="KW-0808">Transferase</keyword>
<dbReference type="OrthoDB" id="3596658at2759"/>
<keyword evidence="4" id="KW-0540">Nuclease</keyword>
<keyword evidence="3" id="KW-0548">Nucleotidyltransferase</keyword>
<evidence type="ECO:0000256" key="17">
    <source>
        <dbReference type="SAM" id="MobiDB-lite"/>
    </source>
</evidence>
<evidence type="ECO:0000256" key="7">
    <source>
        <dbReference type="ARBA" id="ARBA00022759"/>
    </source>
</evidence>
<evidence type="ECO:0000256" key="10">
    <source>
        <dbReference type="ARBA" id="ARBA00022842"/>
    </source>
</evidence>
<accession>A0A2S4PNR0</accession>
<reference evidence="21 22" key="1">
    <citation type="submission" date="2017-10" db="EMBL/GenBank/DDBJ databases">
        <title>Development of genomic resources for the powdery mildew, Erysiphe pulchra.</title>
        <authorList>
            <person name="Wadl P.A."/>
            <person name="Mack B.M."/>
            <person name="Moore G."/>
            <person name="Beltz S.B."/>
        </authorList>
    </citation>
    <scope>NUCLEOTIDE SEQUENCE [LARGE SCALE GENOMIC DNA]</scope>
    <source>
        <strain evidence="21">Cflorida</strain>
    </source>
</reference>
<keyword evidence="10" id="KW-0460">Magnesium</keyword>
<feature type="domain" description="Reverse transcriptase Ty1/copia-type" evidence="18">
    <location>
        <begin position="970"/>
        <end position="1057"/>
    </location>
</feature>
<feature type="domain" description="Retrovirus-related Pol polyprotein from transposon TNT 1-94-like beta-barrel" evidence="19">
    <location>
        <begin position="360"/>
        <end position="442"/>
    </location>
</feature>
<keyword evidence="14" id="KW-0238">DNA-binding</keyword>
<dbReference type="PANTHER" id="PTHR42648">
    <property type="entry name" value="TRANSPOSASE, PUTATIVE-RELATED"/>
    <property type="match status" value="1"/>
</dbReference>
<comment type="function">
    <text evidence="1">The aspartyl protease (PR) mediates the proteolytic cleavages of the Gag and Gag-Pol polyproteins after assembly of the VLP.</text>
</comment>
<evidence type="ECO:0000256" key="14">
    <source>
        <dbReference type="ARBA" id="ARBA00023125"/>
    </source>
</evidence>
<dbReference type="AlphaFoldDB" id="A0A2S4PNR0"/>
<dbReference type="STRING" id="225359.A0A2S4PNR0"/>
<dbReference type="Pfam" id="PF25597">
    <property type="entry name" value="SH3_retrovirus"/>
    <property type="match status" value="1"/>
</dbReference>
<dbReference type="InterPro" id="IPR012337">
    <property type="entry name" value="RNaseH-like_sf"/>
</dbReference>
<evidence type="ECO:0000256" key="2">
    <source>
        <dbReference type="ARBA" id="ARBA00022670"/>
    </source>
</evidence>
<comment type="caution">
    <text evidence="21">The sequence shown here is derived from an EMBL/GenBank/DDBJ whole genome shotgun (WGS) entry which is preliminary data.</text>
</comment>
<evidence type="ECO:0000256" key="6">
    <source>
        <dbReference type="ARBA" id="ARBA00022741"/>
    </source>
</evidence>
<name>A0A2S4PNR0_9PEZI</name>
<dbReference type="GO" id="GO:0046872">
    <property type="term" value="F:metal ion binding"/>
    <property type="evidence" value="ECO:0007669"/>
    <property type="project" value="UniProtKB-KW"/>
</dbReference>
<keyword evidence="13" id="KW-0239">DNA-directed DNA polymerase</keyword>
<evidence type="ECO:0000313" key="22">
    <source>
        <dbReference type="Proteomes" id="UP000237438"/>
    </source>
</evidence>
<evidence type="ECO:0000256" key="1">
    <source>
        <dbReference type="ARBA" id="ARBA00002180"/>
    </source>
</evidence>
<dbReference type="GO" id="GO:0004519">
    <property type="term" value="F:endonuclease activity"/>
    <property type="evidence" value="ECO:0007669"/>
    <property type="project" value="UniProtKB-KW"/>
</dbReference>
<evidence type="ECO:0000256" key="13">
    <source>
        <dbReference type="ARBA" id="ARBA00022932"/>
    </source>
</evidence>
<feature type="region of interest" description="Disordered" evidence="17">
    <location>
        <begin position="1"/>
        <end position="25"/>
    </location>
</feature>
<dbReference type="GO" id="GO:0003677">
    <property type="term" value="F:DNA binding"/>
    <property type="evidence" value="ECO:0007669"/>
    <property type="project" value="UniProtKB-KW"/>
</dbReference>
<keyword evidence="15" id="KW-0233">DNA recombination</keyword>
<dbReference type="EMBL" id="PEDP01001432">
    <property type="protein sequence ID" value="POS83665.1"/>
    <property type="molecule type" value="Genomic_DNA"/>
</dbReference>
<keyword evidence="6" id="KW-0547">Nucleotide-binding</keyword>
<gene>
    <name evidence="21" type="ORF">EPUL_002721</name>
</gene>
<evidence type="ECO:0000256" key="5">
    <source>
        <dbReference type="ARBA" id="ARBA00022723"/>
    </source>
</evidence>
<dbReference type="InterPro" id="IPR054722">
    <property type="entry name" value="PolX-like_BBD"/>
</dbReference>
<proteinExistence type="predicted"/>
<evidence type="ECO:0000256" key="3">
    <source>
        <dbReference type="ARBA" id="ARBA00022695"/>
    </source>
</evidence>
<feature type="region of interest" description="Disordered" evidence="17">
    <location>
        <begin position="284"/>
        <end position="341"/>
    </location>
</feature>
<dbReference type="InterPro" id="IPR039537">
    <property type="entry name" value="Retrotran_Ty1/copia-like"/>
</dbReference>
<keyword evidence="22" id="KW-1185">Reference proteome</keyword>
<keyword evidence="12" id="KW-0695">RNA-directed DNA polymerase</keyword>
<keyword evidence="2" id="KW-0645">Protease</keyword>
<keyword evidence="11" id="KW-0229">DNA integration</keyword>
<keyword evidence="5" id="KW-0479">Metal-binding</keyword>
<dbReference type="GO" id="GO:0003887">
    <property type="term" value="F:DNA-directed DNA polymerase activity"/>
    <property type="evidence" value="ECO:0007669"/>
    <property type="project" value="UniProtKB-KW"/>
</dbReference>
<keyword evidence="7" id="KW-0255">Endonuclease</keyword>
<keyword evidence="8" id="KW-0378">Hydrolase</keyword>
<evidence type="ECO:0000256" key="15">
    <source>
        <dbReference type="ARBA" id="ARBA00023172"/>
    </source>
</evidence>
<dbReference type="PANTHER" id="PTHR42648:SF11">
    <property type="entry name" value="TRANSPOSON TY4-P GAG-POL POLYPROTEIN"/>
    <property type="match status" value="1"/>
</dbReference>
<dbReference type="SUPFAM" id="SSF53098">
    <property type="entry name" value="Ribonuclease H-like"/>
    <property type="match status" value="1"/>
</dbReference>
<feature type="domain" description="Retroviral polymerase SH3-like" evidence="20">
    <location>
        <begin position="682"/>
        <end position="738"/>
    </location>
</feature>
<evidence type="ECO:0000259" key="19">
    <source>
        <dbReference type="Pfam" id="PF22936"/>
    </source>
</evidence>
<evidence type="ECO:0000256" key="11">
    <source>
        <dbReference type="ARBA" id="ARBA00022908"/>
    </source>
</evidence>
<evidence type="ECO:0000313" key="21">
    <source>
        <dbReference type="EMBL" id="POS83665.1"/>
    </source>
</evidence>
<dbReference type="InterPro" id="IPR013103">
    <property type="entry name" value="RVT_2"/>
</dbReference>
<sequence length="1155" mass="130193">MELRSRKLGENSSGNQSATTDIHQESPEFVVERFEDVLNIRMDPESIRVTLKCSTGIRLDRWQDWPLWYDQLKIWCIRNEIWDDVNPEAEGEQPLNQRSVAPQLPTTLDNESRANFQIENAVYTNSLSLWKDKDVALKQLEETIKSTVGNNFKQHLMGKITERAKLKSLVQQATPYGKPVTEYFSRWQIPNIKCRAKEHSIFTTGEEDPSLALHEALQPIHPVTSIFRTNMVNDKVNSGIEVILADEIKSWETFLQSKGIVKFPSKLSNAKNAALSSVSLDGTPLDLKPKDMRSNSSKSSRSEHPELQEELSQWKAKKAKNKDSNNVAASGNIEDESETENVGAASLTKSASCSLYDSVILDSGTNVHIINNAMSHRIIESREATFKDKVHSGQSIIQATAVVSGEVHLKCGEKSKILTLHDALYIPDYMSNLVSLKRLTKNESPGQIYYLAKVNIGYSKMASFAASSSKSRKPLSASPSKWHEILGHPGIKATESLPDNVEGCEFSPKETLSTFDCEPCLLSKAKAVVSRRSETNREISRINEAKHMVVVSWDIVEFTQGLEGSKYMSHFYYDAEFFHHVKCTKTKSEAAAYFKTWFPKAEQLYETPAQNGAAEASGKVIVNTARTIRIATSLLNNLWPWLCEIATYLLYRTPTKKLEYRTPSELVTGKRPSVAHLHRIGSKAYCLVRGITKRNKMEERENIGYLVGYVSTNIFHVWIPTLKKVIRTRDVIFKDKLYNPLHNITLGQLIDKKQHMLAVQSIEIPEEVVPLDLNPYICTSSPIFQQSPVWKGPYPTPSPTASREMSQEIEQGSNISMHDSLDTLSTLNISGSSFYIGAFSANSMIKKFGFLSVRIHRDSLPPPPTTWKSAETFEVVGHYDGHMVPLKWVWTYKFDPDGYVTKFKARLCVRGDLQLPTLQETYSATLAIKTFRAMMALTCAFALELLPPGFENLGGALKVLNEFGLEEIPGVDCLMRGRNAIVLVYVDDILLLFWPQDLSVANDFEKYLSSNFKTTSLGEAKWFLSIEIIRDKENKRLWLSQRSYIERLGEKFNLKGRSSYPKVPIPPNITLCKNEHQATESQIQGYQQKVGSIGHAAVSTRPDVAKAHAVSAQFLQNPSERCLEMADHLLSYLYESKNLALSFNGIEPPWNLFCV</sequence>
<keyword evidence="16" id="KW-0511">Multifunctional enzyme</keyword>
<dbReference type="GO" id="GO:0003964">
    <property type="term" value="F:RNA-directed DNA polymerase activity"/>
    <property type="evidence" value="ECO:0007669"/>
    <property type="project" value="UniProtKB-KW"/>
</dbReference>
<dbReference type="GO" id="GO:0008233">
    <property type="term" value="F:peptidase activity"/>
    <property type="evidence" value="ECO:0007669"/>
    <property type="project" value="UniProtKB-KW"/>
</dbReference>
<evidence type="ECO:0000256" key="4">
    <source>
        <dbReference type="ARBA" id="ARBA00022722"/>
    </source>
</evidence>
<dbReference type="Pfam" id="PF22936">
    <property type="entry name" value="Pol_BBD"/>
    <property type="match status" value="1"/>
</dbReference>
<evidence type="ECO:0000256" key="8">
    <source>
        <dbReference type="ARBA" id="ARBA00022801"/>
    </source>
</evidence>
<evidence type="ECO:0000259" key="18">
    <source>
        <dbReference type="Pfam" id="PF07727"/>
    </source>
</evidence>
<protein>
    <submittedName>
        <fullName evidence="21">Uncharacterized protein</fullName>
    </submittedName>
</protein>
<dbReference type="GO" id="GO:0005524">
    <property type="term" value="F:ATP binding"/>
    <property type="evidence" value="ECO:0007669"/>
    <property type="project" value="UniProtKB-KW"/>
</dbReference>
<feature type="compositionally biased region" description="Polar residues" evidence="17">
    <location>
        <begin position="10"/>
        <end position="21"/>
    </location>
</feature>
<dbReference type="GO" id="GO:0006310">
    <property type="term" value="P:DNA recombination"/>
    <property type="evidence" value="ECO:0007669"/>
    <property type="project" value="UniProtKB-KW"/>
</dbReference>
<dbReference type="Pfam" id="PF07727">
    <property type="entry name" value="RVT_2"/>
    <property type="match status" value="1"/>
</dbReference>
<evidence type="ECO:0000259" key="20">
    <source>
        <dbReference type="Pfam" id="PF25597"/>
    </source>
</evidence>
<organism evidence="21 22">
    <name type="scientific">Erysiphe pulchra</name>
    <dbReference type="NCBI Taxonomy" id="225359"/>
    <lineage>
        <taxon>Eukaryota</taxon>
        <taxon>Fungi</taxon>
        <taxon>Dikarya</taxon>
        <taxon>Ascomycota</taxon>
        <taxon>Pezizomycotina</taxon>
        <taxon>Leotiomycetes</taxon>
        <taxon>Erysiphales</taxon>
        <taxon>Erysiphaceae</taxon>
        <taxon>Erysiphe</taxon>
    </lineage>
</organism>
<dbReference type="Proteomes" id="UP000237438">
    <property type="component" value="Unassembled WGS sequence"/>
</dbReference>
<keyword evidence="9" id="KW-0067">ATP-binding</keyword>
<dbReference type="GO" id="GO:0006508">
    <property type="term" value="P:proteolysis"/>
    <property type="evidence" value="ECO:0007669"/>
    <property type="project" value="UniProtKB-KW"/>
</dbReference>